<evidence type="ECO:0000256" key="1">
    <source>
        <dbReference type="SAM" id="MobiDB-lite"/>
    </source>
</evidence>
<keyword evidence="2" id="KW-0812">Transmembrane</keyword>
<evidence type="ECO:0000313" key="4">
    <source>
        <dbReference type="EMBL" id="VEP16749.1"/>
    </source>
</evidence>
<dbReference type="PRINTS" id="PR01217">
    <property type="entry name" value="PRICHEXTENSN"/>
</dbReference>
<dbReference type="PROSITE" id="PS51272">
    <property type="entry name" value="SLH"/>
    <property type="match status" value="3"/>
</dbReference>
<name>A0A563VZA2_9CYAN</name>
<evidence type="ECO:0000259" key="3">
    <source>
        <dbReference type="PROSITE" id="PS51272"/>
    </source>
</evidence>
<dbReference type="Pfam" id="PF00395">
    <property type="entry name" value="SLH"/>
    <property type="match status" value="3"/>
</dbReference>
<gene>
    <name evidence="4" type="ORF">H1P_490031</name>
</gene>
<dbReference type="OrthoDB" id="9759810at2"/>
<feature type="compositionally biased region" description="Pro residues" evidence="1">
    <location>
        <begin position="154"/>
        <end position="165"/>
    </location>
</feature>
<dbReference type="Proteomes" id="UP000320055">
    <property type="component" value="Unassembled WGS sequence"/>
</dbReference>
<organism evidence="4 5">
    <name type="scientific">Hyella patelloides LEGE 07179</name>
    <dbReference type="NCBI Taxonomy" id="945734"/>
    <lineage>
        <taxon>Bacteria</taxon>
        <taxon>Bacillati</taxon>
        <taxon>Cyanobacteriota</taxon>
        <taxon>Cyanophyceae</taxon>
        <taxon>Pleurocapsales</taxon>
        <taxon>Hyellaceae</taxon>
        <taxon>Hyella</taxon>
    </lineage>
</organism>
<protein>
    <submittedName>
        <fullName evidence="4">Putative S-layer protein</fullName>
    </submittedName>
</protein>
<feature type="domain" description="SLH" evidence="3">
    <location>
        <begin position="238"/>
        <end position="301"/>
    </location>
</feature>
<sequence>MTNSSPQNPPPSSDEQRIRLQTRNRVRQETMDEWIAIIVAFGTIGAILFWSLGFREHSFLSTRWNKIFARSGDILENDQNIDREVFTTADNLETTDTQLRTFEEETFALSPPSFFSDALYSAESSADNQGLKNSLIVAVPLIGATRPEITRPETTPPETTPPETTPPEITRPEITRPETTPPETEPEATAPETTAPETTPPETEPEATAPETTAPETTPPKTEPEATTPETTPPETETVVSFTDVTDTHWAYPFIQELGEQQLVAATSDNNFEPDDLITRAGMATLISQAFDRQQTIDSKDFQDIDDGNVIAEDIDKAVGIGFMKGYSDDEFRPAVNITRYQVLVALATGLGLEPSGDPLFILRDFSDRDRIPKWAISQVAAATEAGLVVNRPDFDLQSLNPQEPATRAEVAAMIYQTLEQMDRVEGIDSSYIVPNP</sequence>
<reference evidence="4 5" key="1">
    <citation type="submission" date="2019-01" db="EMBL/GenBank/DDBJ databases">
        <authorList>
            <person name="Brito A."/>
        </authorList>
    </citation>
    <scope>NUCLEOTIDE SEQUENCE [LARGE SCALE GENOMIC DNA]</scope>
    <source>
        <strain evidence="4">1</strain>
    </source>
</reference>
<proteinExistence type="predicted"/>
<feature type="compositionally biased region" description="Low complexity" evidence="1">
    <location>
        <begin position="177"/>
        <end position="238"/>
    </location>
</feature>
<feature type="region of interest" description="Disordered" evidence="1">
    <location>
        <begin position="146"/>
        <end position="238"/>
    </location>
</feature>
<dbReference type="InterPro" id="IPR051465">
    <property type="entry name" value="Cell_Envelope_Struct_Comp"/>
</dbReference>
<dbReference type="InterPro" id="IPR001119">
    <property type="entry name" value="SLH_dom"/>
</dbReference>
<keyword evidence="2" id="KW-0472">Membrane</keyword>
<feature type="domain" description="SLH" evidence="3">
    <location>
        <begin position="302"/>
        <end position="361"/>
    </location>
</feature>
<keyword evidence="2" id="KW-1133">Transmembrane helix</keyword>
<feature type="transmembrane region" description="Helical" evidence="2">
    <location>
        <begin position="34"/>
        <end position="54"/>
    </location>
</feature>
<evidence type="ECO:0000313" key="5">
    <source>
        <dbReference type="Proteomes" id="UP000320055"/>
    </source>
</evidence>
<dbReference type="EMBL" id="CAACVJ010000434">
    <property type="protein sequence ID" value="VEP16749.1"/>
    <property type="molecule type" value="Genomic_DNA"/>
</dbReference>
<keyword evidence="5" id="KW-1185">Reference proteome</keyword>
<dbReference type="RefSeq" id="WP_144866510.1">
    <property type="nucleotide sequence ID" value="NZ_LR213809.1"/>
</dbReference>
<dbReference type="PANTHER" id="PTHR43308">
    <property type="entry name" value="OUTER MEMBRANE PROTEIN ALPHA-RELATED"/>
    <property type="match status" value="1"/>
</dbReference>
<accession>A0A563VZA2</accession>
<evidence type="ECO:0000256" key="2">
    <source>
        <dbReference type="SAM" id="Phobius"/>
    </source>
</evidence>
<feature type="domain" description="SLH" evidence="3">
    <location>
        <begin position="363"/>
        <end position="429"/>
    </location>
</feature>
<dbReference type="AlphaFoldDB" id="A0A563VZA2"/>